<feature type="domain" description="Fibrinogen C-terminal" evidence="3">
    <location>
        <begin position="65"/>
        <end position="231"/>
    </location>
</feature>
<dbReference type="GO" id="GO:0005615">
    <property type="term" value="C:extracellular space"/>
    <property type="evidence" value="ECO:0007669"/>
    <property type="project" value="TreeGrafter"/>
</dbReference>
<reference evidence="4" key="1">
    <citation type="submission" date="2020-05" db="UniProtKB">
        <authorList>
            <consortium name="EnsemblMetazoa"/>
        </authorList>
    </citation>
    <scope>IDENTIFICATION</scope>
    <source>
        <strain evidence="4">FUMOZ</strain>
    </source>
</reference>
<protein>
    <recommendedName>
        <fullName evidence="3">Fibrinogen C-terminal domain-containing protein</fullName>
    </recommendedName>
</protein>
<sequence>MVLYSYAVCLFLAALATAEQEDLTSNLSADLNAVRLKDVQIQLVQLNDKLNTLNSQMATLMEQSCDRKTVITDCSEVSSKESGVFPLRICAEPTYNVYCNQTFEDGGWMVIYNRNDGRDGTFNQTWEAYKRGFGHPNGEHFIGLNRLHSITYGSSYEIAFLLTTNGVEQVGVYDHFEVDNERDYYPIRKIGSARGNLRLFRDNINLYKFQTYDRNNLHPLARDTMIEEDCAFWFVDMPHAHASAEFKDFCTNLRRLKIMIRKRSGTA</sequence>
<evidence type="ECO:0000313" key="4">
    <source>
        <dbReference type="EnsemblMetazoa" id="AFUN019774-PA"/>
    </source>
</evidence>
<accession>A0A4Y0BHV9</accession>
<feature type="signal peptide" evidence="2">
    <location>
        <begin position="1"/>
        <end position="18"/>
    </location>
</feature>
<dbReference type="VEuPathDB" id="VectorBase:AFUN019774"/>
<dbReference type="Gene3D" id="3.90.215.10">
    <property type="entry name" value="Gamma Fibrinogen, chain A, domain 1"/>
    <property type="match status" value="1"/>
</dbReference>
<dbReference type="STRING" id="62324.A0A4Y0BHV9"/>
<feature type="chain" id="PRO_5021363446" description="Fibrinogen C-terminal domain-containing protein" evidence="2">
    <location>
        <begin position="19"/>
        <end position="267"/>
    </location>
</feature>
<dbReference type="PANTHER" id="PTHR19143:SF444">
    <property type="entry name" value="PROTEIN SCABROUS"/>
    <property type="match status" value="1"/>
</dbReference>
<dbReference type="InterPro" id="IPR002181">
    <property type="entry name" value="Fibrinogen_a/b/g_C_dom"/>
</dbReference>
<keyword evidence="2" id="KW-0732">Signal</keyword>
<name>A0A4Y0BHV9_ANOFN</name>
<dbReference type="InterPro" id="IPR036056">
    <property type="entry name" value="Fibrinogen-like_C"/>
</dbReference>
<dbReference type="InterPro" id="IPR050373">
    <property type="entry name" value="Fibrinogen_C-term_domain"/>
</dbReference>
<dbReference type="SUPFAM" id="SSF56496">
    <property type="entry name" value="Fibrinogen C-terminal domain-like"/>
    <property type="match status" value="1"/>
</dbReference>
<evidence type="ECO:0000259" key="3">
    <source>
        <dbReference type="PROSITE" id="PS51406"/>
    </source>
</evidence>
<keyword evidence="1" id="KW-0175">Coiled coil</keyword>
<dbReference type="PANTHER" id="PTHR19143">
    <property type="entry name" value="FIBRINOGEN/TENASCIN/ANGIOPOEITIN"/>
    <property type="match status" value="1"/>
</dbReference>
<feature type="coiled-coil region" evidence="1">
    <location>
        <begin position="36"/>
        <end position="63"/>
    </location>
</feature>
<organism evidence="4">
    <name type="scientific">Anopheles funestus</name>
    <name type="common">African malaria mosquito</name>
    <dbReference type="NCBI Taxonomy" id="62324"/>
    <lineage>
        <taxon>Eukaryota</taxon>
        <taxon>Metazoa</taxon>
        <taxon>Ecdysozoa</taxon>
        <taxon>Arthropoda</taxon>
        <taxon>Hexapoda</taxon>
        <taxon>Insecta</taxon>
        <taxon>Pterygota</taxon>
        <taxon>Neoptera</taxon>
        <taxon>Endopterygota</taxon>
        <taxon>Diptera</taxon>
        <taxon>Nematocera</taxon>
        <taxon>Culicoidea</taxon>
        <taxon>Culicidae</taxon>
        <taxon>Anophelinae</taxon>
        <taxon>Anopheles</taxon>
    </lineage>
</organism>
<dbReference type="VEuPathDB" id="VectorBase:AFUN2_008922"/>
<proteinExistence type="predicted"/>
<dbReference type="InterPro" id="IPR014716">
    <property type="entry name" value="Fibrinogen_a/b/g_C_1"/>
</dbReference>
<dbReference type="PROSITE" id="PS51406">
    <property type="entry name" value="FIBRINOGEN_C_2"/>
    <property type="match status" value="1"/>
</dbReference>
<evidence type="ECO:0000256" key="2">
    <source>
        <dbReference type="SAM" id="SignalP"/>
    </source>
</evidence>
<dbReference type="SMART" id="SM00186">
    <property type="entry name" value="FBG"/>
    <property type="match status" value="1"/>
</dbReference>
<dbReference type="AlphaFoldDB" id="A0A4Y0BHV9"/>
<dbReference type="EnsemblMetazoa" id="AFUN019774-RA">
    <property type="protein sequence ID" value="AFUN019774-PA"/>
    <property type="gene ID" value="AFUN019774"/>
</dbReference>
<evidence type="ECO:0000256" key="1">
    <source>
        <dbReference type="SAM" id="Coils"/>
    </source>
</evidence>
<dbReference type="Pfam" id="PF00147">
    <property type="entry name" value="Fibrinogen_C"/>
    <property type="match status" value="1"/>
</dbReference>